<proteinExistence type="inferred from homology"/>
<evidence type="ECO:0000256" key="3">
    <source>
        <dbReference type="ARBA" id="ARBA00022692"/>
    </source>
</evidence>
<comment type="subcellular location">
    <subcellularLocation>
        <location evidence="1">Membrane</location>
        <topology evidence="1">Single-pass membrane protein</topology>
    </subcellularLocation>
</comment>
<reference evidence="7" key="1">
    <citation type="submission" date="2020-11" db="EMBL/GenBank/DDBJ databases">
        <authorList>
            <person name="Tran Van P."/>
        </authorList>
    </citation>
    <scope>NUCLEOTIDE SEQUENCE</scope>
</reference>
<protein>
    <recommendedName>
        <fullName evidence="9">Small integral membrane protein 12</fullName>
    </recommendedName>
</protein>
<dbReference type="Pfam" id="PF15990">
    <property type="entry name" value="UPF0767"/>
    <property type="match status" value="1"/>
</dbReference>
<dbReference type="EMBL" id="OC855207">
    <property type="protein sequence ID" value="CAD7621492.1"/>
    <property type="molecule type" value="Genomic_DNA"/>
</dbReference>
<dbReference type="OrthoDB" id="10052506at2759"/>
<evidence type="ECO:0000313" key="8">
    <source>
        <dbReference type="Proteomes" id="UP000759131"/>
    </source>
</evidence>
<comment type="similarity">
    <text evidence="2">Belongs to the SMIM12 family.</text>
</comment>
<dbReference type="EMBL" id="CAJPIZ010000632">
    <property type="protein sequence ID" value="CAG2101922.1"/>
    <property type="molecule type" value="Genomic_DNA"/>
</dbReference>
<dbReference type="PANTHER" id="PTHR28599:SF1">
    <property type="entry name" value="SMALL INTEGRAL MEMBRANE PROTEIN 12"/>
    <property type="match status" value="1"/>
</dbReference>
<keyword evidence="3 6" id="KW-0812">Transmembrane</keyword>
<evidence type="ECO:0000256" key="5">
    <source>
        <dbReference type="ARBA" id="ARBA00023136"/>
    </source>
</evidence>
<evidence type="ECO:0000256" key="4">
    <source>
        <dbReference type="ARBA" id="ARBA00022989"/>
    </source>
</evidence>
<evidence type="ECO:0008006" key="9">
    <source>
        <dbReference type="Google" id="ProtNLM"/>
    </source>
</evidence>
<accession>A0A7R9KEW9</accession>
<evidence type="ECO:0000313" key="7">
    <source>
        <dbReference type="EMBL" id="CAD7621492.1"/>
    </source>
</evidence>
<evidence type="ECO:0000256" key="2">
    <source>
        <dbReference type="ARBA" id="ARBA00007304"/>
    </source>
</evidence>
<dbReference type="GO" id="GO:0016020">
    <property type="term" value="C:membrane"/>
    <property type="evidence" value="ECO:0007669"/>
    <property type="project" value="UniProtKB-SubCell"/>
</dbReference>
<dbReference type="PANTHER" id="PTHR28599">
    <property type="entry name" value="SMALL INTEGRAL MEMBRANE PROTEIN 12"/>
    <property type="match status" value="1"/>
</dbReference>
<keyword evidence="5 6" id="KW-0472">Membrane</keyword>
<keyword evidence="8" id="KW-1185">Reference proteome</keyword>
<keyword evidence="4 6" id="KW-1133">Transmembrane helix</keyword>
<feature type="transmembrane region" description="Helical" evidence="6">
    <location>
        <begin position="12"/>
        <end position="31"/>
    </location>
</feature>
<name>A0A7R9KEW9_9ACAR</name>
<dbReference type="Proteomes" id="UP000759131">
    <property type="component" value="Unassembled WGS sequence"/>
</dbReference>
<dbReference type="InterPro" id="IPR031933">
    <property type="entry name" value="UPF0767"/>
</dbReference>
<evidence type="ECO:0000256" key="6">
    <source>
        <dbReference type="SAM" id="Phobius"/>
    </source>
</evidence>
<gene>
    <name evidence="7" type="ORF">OSB1V03_LOCUS1963</name>
</gene>
<sequence length="97" mass="10947">MLPAIWAVLRVYSPYIVFPFAVIVGTVGYNLESILGDRQIGAKTIGKSIDKERSERLLKRLDDTTDATQVESLKKKSFVPKTIFERNVSPSLQSKEF</sequence>
<evidence type="ECO:0000256" key="1">
    <source>
        <dbReference type="ARBA" id="ARBA00004167"/>
    </source>
</evidence>
<dbReference type="AlphaFoldDB" id="A0A7R9KEW9"/>
<organism evidence="7">
    <name type="scientific">Medioppia subpectinata</name>
    <dbReference type="NCBI Taxonomy" id="1979941"/>
    <lineage>
        <taxon>Eukaryota</taxon>
        <taxon>Metazoa</taxon>
        <taxon>Ecdysozoa</taxon>
        <taxon>Arthropoda</taxon>
        <taxon>Chelicerata</taxon>
        <taxon>Arachnida</taxon>
        <taxon>Acari</taxon>
        <taxon>Acariformes</taxon>
        <taxon>Sarcoptiformes</taxon>
        <taxon>Oribatida</taxon>
        <taxon>Brachypylina</taxon>
        <taxon>Oppioidea</taxon>
        <taxon>Oppiidae</taxon>
        <taxon>Medioppia</taxon>
    </lineage>
</organism>